<dbReference type="RefSeq" id="WP_256405998.1">
    <property type="nucleotide sequence ID" value="NZ_CP187151.1"/>
</dbReference>
<keyword evidence="3" id="KW-1185">Reference proteome</keyword>
<feature type="transmembrane region" description="Helical" evidence="1">
    <location>
        <begin position="34"/>
        <end position="61"/>
    </location>
</feature>
<dbReference type="EMBL" id="JBHUDL010000004">
    <property type="protein sequence ID" value="MFD1632710.1"/>
    <property type="molecule type" value="Genomic_DNA"/>
</dbReference>
<keyword evidence="1" id="KW-0472">Membrane</keyword>
<protein>
    <submittedName>
        <fullName evidence="2">Uncharacterized protein</fullName>
    </submittedName>
</protein>
<dbReference type="AlphaFoldDB" id="A0ABD6CWM5"/>
<accession>A0ABD6CWM5</accession>
<evidence type="ECO:0000313" key="3">
    <source>
        <dbReference type="Proteomes" id="UP001597075"/>
    </source>
</evidence>
<evidence type="ECO:0000256" key="1">
    <source>
        <dbReference type="SAM" id="Phobius"/>
    </source>
</evidence>
<sequence length="67" mass="6680">MPSVRSAGARSAATRAGTAVRAAAFWTAVSLPPVVILLLALGVNLVLVGAVLALNAAALVVGHGHRR</sequence>
<evidence type="ECO:0000313" key="2">
    <source>
        <dbReference type="EMBL" id="MFD1632710.1"/>
    </source>
</evidence>
<dbReference type="Proteomes" id="UP001597075">
    <property type="component" value="Unassembled WGS sequence"/>
</dbReference>
<organism evidence="2 3">
    <name type="scientific">Haloplanus ruber</name>
    <dbReference type="NCBI Taxonomy" id="869892"/>
    <lineage>
        <taxon>Archaea</taxon>
        <taxon>Methanobacteriati</taxon>
        <taxon>Methanobacteriota</taxon>
        <taxon>Stenosarchaea group</taxon>
        <taxon>Halobacteria</taxon>
        <taxon>Halobacteriales</taxon>
        <taxon>Haloferacaceae</taxon>
        <taxon>Haloplanus</taxon>
    </lineage>
</organism>
<proteinExistence type="predicted"/>
<keyword evidence="1" id="KW-0812">Transmembrane</keyword>
<dbReference type="InterPro" id="IPR058341">
    <property type="entry name" value="DUF8028"/>
</dbReference>
<name>A0ABD6CWM5_9EURY</name>
<reference evidence="2 3" key="1">
    <citation type="journal article" date="2019" name="Int. J. Syst. Evol. Microbiol.">
        <title>The Global Catalogue of Microorganisms (GCM) 10K type strain sequencing project: providing services to taxonomists for standard genome sequencing and annotation.</title>
        <authorList>
            <consortium name="The Broad Institute Genomics Platform"/>
            <consortium name="The Broad Institute Genome Sequencing Center for Infectious Disease"/>
            <person name="Wu L."/>
            <person name="Ma J."/>
        </authorList>
    </citation>
    <scope>NUCLEOTIDE SEQUENCE [LARGE SCALE GENOMIC DNA]</scope>
    <source>
        <strain evidence="2 3">CGMCC 1.10594</strain>
    </source>
</reference>
<comment type="caution">
    <text evidence="2">The sequence shown here is derived from an EMBL/GenBank/DDBJ whole genome shotgun (WGS) entry which is preliminary data.</text>
</comment>
<keyword evidence="1" id="KW-1133">Transmembrane helix</keyword>
<gene>
    <name evidence="2" type="ORF">ACFSBJ_02955</name>
</gene>
<dbReference type="Pfam" id="PF26071">
    <property type="entry name" value="DUF8028"/>
    <property type="match status" value="1"/>
</dbReference>